<organism evidence="2 3">
    <name type="scientific">Streptomyces actuosus</name>
    <dbReference type="NCBI Taxonomy" id="1885"/>
    <lineage>
        <taxon>Bacteria</taxon>
        <taxon>Bacillati</taxon>
        <taxon>Actinomycetota</taxon>
        <taxon>Actinomycetes</taxon>
        <taxon>Kitasatosporales</taxon>
        <taxon>Streptomycetaceae</taxon>
        <taxon>Streptomyces</taxon>
    </lineage>
</organism>
<feature type="compositionally biased region" description="Basic and acidic residues" evidence="1">
    <location>
        <begin position="90"/>
        <end position="108"/>
    </location>
</feature>
<evidence type="ECO:0000313" key="2">
    <source>
        <dbReference type="EMBL" id="MBN0046630.1"/>
    </source>
</evidence>
<protein>
    <submittedName>
        <fullName evidence="2">Uncharacterized protein</fullName>
    </submittedName>
</protein>
<dbReference type="EMBL" id="JAFFZS010000017">
    <property type="protein sequence ID" value="MBN0046630.1"/>
    <property type="molecule type" value="Genomic_DNA"/>
</dbReference>
<reference evidence="2 3" key="1">
    <citation type="submission" date="2021-02" db="EMBL/GenBank/DDBJ databases">
        <title>Whole genome sequencing of Streptomyces actuosus VRA1.</title>
        <authorList>
            <person name="Sen G."/>
            <person name="Sen A."/>
        </authorList>
    </citation>
    <scope>NUCLEOTIDE SEQUENCE [LARGE SCALE GENOMIC DNA]</scope>
    <source>
        <strain evidence="2 3">VRA1</strain>
    </source>
</reference>
<evidence type="ECO:0000256" key="1">
    <source>
        <dbReference type="SAM" id="MobiDB-lite"/>
    </source>
</evidence>
<feature type="region of interest" description="Disordered" evidence="1">
    <location>
        <begin position="75"/>
        <end position="108"/>
    </location>
</feature>
<feature type="compositionally biased region" description="Gly residues" evidence="1">
    <location>
        <begin position="77"/>
        <end position="89"/>
    </location>
</feature>
<name>A0ABS2VU41_STRAS</name>
<evidence type="ECO:0000313" key="3">
    <source>
        <dbReference type="Proteomes" id="UP000788262"/>
    </source>
</evidence>
<feature type="region of interest" description="Disordered" evidence="1">
    <location>
        <begin position="29"/>
        <end position="56"/>
    </location>
</feature>
<accession>A0ABS2VU41</accession>
<gene>
    <name evidence="2" type="ORF">JS756_21480</name>
</gene>
<comment type="caution">
    <text evidence="2">The sequence shown here is derived from an EMBL/GenBank/DDBJ whole genome shotgun (WGS) entry which is preliminary data.</text>
</comment>
<keyword evidence="3" id="KW-1185">Reference proteome</keyword>
<proteinExistence type="predicted"/>
<sequence>MASDRSSPYTGRPSEARCAVIRLGAAPQVGHGAPALGGEPGEHGEQRPVQGPALRRRAERVGVVLGDGVVEEARGRQGVGRAGVPGGGHGRVEGIGHGRDPSARDRGP</sequence>
<dbReference type="Proteomes" id="UP000788262">
    <property type="component" value="Unassembled WGS sequence"/>
</dbReference>